<dbReference type="RefSeq" id="WP_150311612.1">
    <property type="nucleotide sequence ID" value="NZ_VMSO01000035.1"/>
</dbReference>
<protein>
    <submittedName>
        <fullName evidence="2">ABC-2 transporter permease</fullName>
    </submittedName>
</protein>
<keyword evidence="1" id="KW-1133">Transmembrane helix</keyword>
<dbReference type="Proteomes" id="UP000322025">
    <property type="component" value="Unassembled WGS sequence"/>
</dbReference>
<name>A0A5M9HU78_9FIRM</name>
<gene>
    <name evidence="2" type="ORF">FNY66_14615</name>
</gene>
<dbReference type="EMBL" id="VMSO01000035">
    <property type="protein sequence ID" value="KAA8500228.1"/>
    <property type="molecule type" value="Genomic_DNA"/>
</dbReference>
<feature type="transmembrane region" description="Helical" evidence="1">
    <location>
        <begin position="151"/>
        <end position="173"/>
    </location>
</feature>
<accession>A0A5M9HU78</accession>
<dbReference type="OrthoDB" id="2313863at2"/>
<dbReference type="PANTHER" id="PTHR41309">
    <property type="entry name" value="MEMBRANE PROTEIN-RELATED"/>
    <property type="match status" value="1"/>
</dbReference>
<feature type="transmembrane region" description="Helical" evidence="1">
    <location>
        <begin position="193"/>
        <end position="211"/>
    </location>
</feature>
<keyword evidence="1" id="KW-0472">Membrane</keyword>
<dbReference type="PANTHER" id="PTHR41309:SF2">
    <property type="entry name" value="MEMBRANE PROTEIN"/>
    <property type="match status" value="1"/>
</dbReference>
<feature type="transmembrane region" description="Helical" evidence="1">
    <location>
        <begin position="119"/>
        <end position="139"/>
    </location>
</feature>
<keyword evidence="3" id="KW-1185">Reference proteome</keyword>
<proteinExistence type="predicted"/>
<evidence type="ECO:0000256" key="1">
    <source>
        <dbReference type="SAM" id="Phobius"/>
    </source>
</evidence>
<reference evidence="2" key="1">
    <citation type="submission" date="2019-07" db="EMBL/GenBank/DDBJ databases">
        <authorList>
            <person name="Wongkuna S."/>
            <person name="Scaria J."/>
        </authorList>
    </citation>
    <scope>NUCLEOTIDE SEQUENCE [LARGE SCALE GENOMIC DNA]</scope>
    <source>
        <strain evidence="2">SW178</strain>
    </source>
</reference>
<dbReference type="Pfam" id="PF13346">
    <property type="entry name" value="ABC2_membrane_5"/>
    <property type="match status" value="1"/>
</dbReference>
<evidence type="ECO:0000313" key="3">
    <source>
        <dbReference type="Proteomes" id="UP000322025"/>
    </source>
</evidence>
<feature type="transmembrane region" description="Helical" evidence="1">
    <location>
        <begin position="44"/>
        <end position="62"/>
    </location>
</feature>
<comment type="caution">
    <text evidence="2">The sequence shown here is derived from an EMBL/GenBank/DDBJ whole genome shotgun (WGS) entry which is preliminary data.</text>
</comment>
<organism evidence="2 3">
    <name type="scientific">Mediterraneibacter catenae</name>
    <dbReference type="NCBI Taxonomy" id="2594882"/>
    <lineage>
        <taxon>Bacteria</taxon>
        <taxon>Bacillati</taxon>
        <taxon>Bacillota</taxon>
        <taxon>Clostridia</taxon>
        <taxon>Lachnospirales</taxon>
        <taxon>Lachnospiraceae</taxon>
        <taxon>Mediterraneibacter</taxon>
    </lineage>
</organism>
<sequence>MKGLLIKDIRLMRGQSTILLALLILVAVFTGVVSDVSPSFVVAYITIYLSIFVASTISYDEYDHGYLFLMTLPITRNKYVNEKYIFGILISIFAWCVGMVAGTALLIARDADMAAGEWIGSNLMHICIAWVFMSITMPLRLKFDSEKARYANIIVIGVILAAAFGASKLIEYVPEHITESAGKFFAALGDNGIVALSAVIAVAALLISYICSRRIMAKKEF</sequence>
<dbReference type="InterPro" id="IPR025699">
    <property type="entry name" value="ABC2_memb-like"/>
</dbReference>
<evidence type="ECO:0000313" key="2">
    <source>
        <dbReference type="EMBL" id="KAA8500228.1"/>
    </source>
</evidence>
<keyword evidence="1" id="KW-0812">Transmembrane</keyword>
<dbReference type="AlphaFoldDB" id="A0A5M9HU78"/>
<feature type="transmembrane region" description="Helical" evidence="1">
    <location>
        <begin position="83"/>
        <end position="107"/>
    </location>
</feature>